<evidence type="ECO:0008006" key="3">
    <source>
        <dbReference type="Google" id="ProtNLM"/>
    </source>
</evidence>
<evidence type="ECO:0000313" key="1">
    <source>
        <dbReference type="EMBL" id="SIN76204.1"/>
    </source>
</evidence>
<name>A0A1N6DZR2_9BACT</name>
<keyword evidence="2" id="KW-1185">Reference proteome</keyword>
<dbReference type="STRING" id="226505.SAMN05444394_1564"/>
<organism evidence="1 2">
    <name type="scientific">Algoriphagus halophilus</name>
    <dbReference type="NCBI Taxonomy" id="226505"/>
    <lineage>
        <taxon>Bacteria</taxon>
        <taxon>Pseudomonadati</taxon>
        <taxon>Bacteroidota</taxon>
        <taxon>Cytophagia</taxon>
        <taxon>Cytophagales</taxon>
        <taxon>Cyclobacteriaceae</taxon>
        <taxon>Algoriphagus</taxon>
    </lineage>
</organism>
<dbReference type="AlphaFoldDB" id="A0A1N6DZR2"/>
<gene>
    <name evidence="1" type="ORF">SAMN05444394_1564</name>
</gene>
<accession>A0A1N6DZR2</accession>
<sequence length="363" mass="42095">MKVLIFLFPMIILFGSISFGQDVVFELRSNGEYFSNSEYQYIEVIDKRKNKSGIGVMFDSNGKKHAVKLKGSLEKEALDLFQGKVKTNSSTFHRIQVHVMELELKEQLNTATKLYEGSVQMKLSYFLVGKADPIPLVDYSGSLNYRRTANRGDQVRYVVNSIFHKSLEFFDSWEKAQNLGNPSLAKKVRLNITDQLRESSKDTVFYHPDRPLNWGDFRDSPQPTSKFNATIFSSFSMAGTSLMDNGTIVQELDFKVYMLPKQSWVKHASDYGIMHEQLHFDVVRIAVDRLIHRLQNLELDPEFFQATLNTEYLDAMRELSKLQELYDGQTRHGLDKIKQAEWEKRIKKALAGDWEEIEQYLNR</sequence>
<reference evidence="2" key="1">
    <citation type="submission" date="2016-11" db="EMBL/GenBank/DDBJ databases">
        <authorList>
            <person name="Varghese N."/>
            <person name="Submissions S."/>
        </authorList>
    </citation>
    <scope>NUCLEOTIDE SEQUENCE [LARGE SCALE GENOMIC DNA]</scope>
    <source>
        <strain evidence="2">DSM 15292</strain>
    </source>
</reference>
<evidence type="ECO:0000313" key="2">
    <source>
        <dbReference type="Proteomes" id="UP000185221"/>
    </source>
</evidence>
<dbReference type="Proteomes" id="UP000185221">
    <property type="component" value="Unassembled WGS sequence"/>
</dbReference>
<protein>
    <recommendedName>
        <fullName evidence="3">DUF922 domain-containing protein</fullName>
    </recommendedName>
</protein>
<proteinExistence type="predicted"/>
<dbReference type="EMBL" id="FSRC01000001">
    <property type="protein sequence ID" value="SIN76204.1"/>
    <property type="molecule type" value="Genomic_DNA"/>
</dbReference>